<dbReference type="InterPro" id="IPR006379">
    <property type="entry name" value="HAD-SF_hydro_IIB"/>
</dbReference>
<keyword evidence="2" id="KW-0479">Metal-binding</keyword>
<dbReference type="GO" id="GO:0000287">
    <property type="term" value="F:magnesium ion binding"/>
    <property type="evidence" value="ECO:0007669"/>
    <property type="project" value="UniProtKB-ARBA"/>
</dbReference>
<evidence type="ECO:0000256" key="5">
    <source>
        <dbReference type="ARBA" id="ARBA00034778"/>
    </source>
</evidence>
<dbReference type="PATRIC" id="fig|286156.4.peg.3264"/>
<dbReference type="Pfam" id="PF08282">
    <property type="entry name" value="Hydrolase_3"/>
    <property type="match status" value="1"/>
</dbReference>
<evidence type="ECO:0000256" key="4">
    <source>
        <dbReference type="ARBA" id="ARBA00022842"/>
    </source>
</evidence>
<evidence type="ECO:0000313" key="7">
    <source>
        <dbReference type="Proteomes" id="UP000093476"/>
    </source>
</evidence>
<dbReference type="RefSeq" id="WP_065823737.1">
    <property type="nucleotide sequence ID" value="NZ_CAWMQZ010000104.1"/>
</dbReference>
<dbReference type="Gene3D" id="3.40.50.1000">
    <property type="entry name" value="HAD superfamily/HAD-like"/>
    <property type="match status" value="1"/>
</dbReference>
<dbReference type="InterPro" id="IPR023214">
    <property type="entry name" value="HAD_sf"/>
</dbReference>
<dbReference type="SUPFAM" id="SSF56784">
    <property type="entry name" value="HAD-like"/>
    <property type="match status" value="1"/>
</dbReference>
<dbReference type="GO" id="GO:0033883">
    <property type="term" value="F:pyridoxal phosphatase activity"/>
    <property type="evidence" value="ECO:0007669"/>
    <property type="project" value="UniProtKB-EC"/>
</dbReference>
<keyword evidence="4" id="KW-0460">Magnesium</keyword>
<dbReference type="AlphaFoldDB" id="A0A1C0U1G0"/>
<dbReference type="PROSITE" id="PS01228">
    <property type="entry name" value="COF_1"/>
    <property type="match status" value="1"/>
</dbReference>
<comment type="similarity">
    <text evidence="5">Belongs to the HAD-like hydrolase superfamily. Cof family.</text>
</comment>
<dbReference type="EC" id="3.1.3.74" evidence="6"/>
<protein>
    <submittedName>
        <fullName evidence="6">Pyridoxal phosphate phosphatase YigL</fullName>
        <ecNumber evidence="6">3.1.3.74</ecNumber>
    </submittedName>
</protein>
<sequence length="267" mass="29926">MYNLIATDLDGTLLLQGDTIGKFTRQVLTDLSKMGKQIVFATGRHHTDVNSLVDGFDIPVHLITSNGARLTTACRNLDIRQYLPSHIVKQLIEETQADNDLVINMYCGSQWLTSEIHHSFSDFNQNDNFSPIVKSADEMPCEMVEKIFFIHKRRDHDELVKLEHHLINLFSDSTNIAFSFPWCLEVMDSVVSKGWALTQLAEFLGIPISQTIAFGDGMNDVEMLSTVAKGVVMGTAHDRVKQALPHADVIGSCREESVAHYLSENMC</sequence>
<dbReference type="EMBL" id="LOMY01000104">
    <property type="protein sequence ID" value="OCQ51762.1"/>
    <property type="molecule type" value="Genomic_DNA"/>
</dbReference>
<dbReference type="SFLD" id="SFLDS00003">
    <property type="entry name" value="Haloacid_Dehalogenase"/>
    <property type="match status" value="1"/>
</dbReference>
<dbReference type="NCBIfam" id="TIGR01484">
    <property type="entry name" value="HAD-SF-IIB"/>
    <property type="match status" value="1"/>
</dbReference>
<proteinExistence type="inferred from homology"/>
<dbReference type="Gene3D" id="3.30.1240.10">
    <property type="match status" value="1"/>
</dbReference>
<comment type="cofactor">
    <cofactor evidence="1">
        <name>Mg(2+)</name>
        <dbReference type="ChEBI" id="CHEBI:18420"/>
    </cofactor>
</comment>
<accession>A0A1C0U1G0</accession>
<reference evidence="6 7" key="1">
    <citation type="submission" date="2015-12" db="EMBL/GenBank/DDBJ databases">
        <title>Genome comparisons provide insights into the role of secondary metabolites in the pathogenic phase of the Photorhabdus life cycle.</title>
        <authorList>
            <person name="Tobias N.J."/>
            <person name="Mishra B."/>
            <person name="Gupta D.K."/>
            <person name="Thines M."/>
            <person name="Stinear T.P."/>
            <person name="Bode H.B."/>
        </authorList>
    </citation>
    <scope>NUCLEOTIDE SEQUENCE [LARGE SCALE GENOMIC DNA]</scope>
    <source>
        <strain evidence="6 7">PB68.1</strain>
    </source>
</reference>
<evidence type="ECO:0000256" key="3">
    <source>
        <dbReference type="ARBA" id="ARBA00022801"/>
    </source>
</evidence>
<dbReference type="NCBIfam" id="TIGR00099">
    <property type="entry name" value="Cof-subfamily"/>
    <property type="match status" value="1"/>
</dbReference>
<dbReference type="PROSITE" id="PS01229">
    <property type="entry name" value="COF_2"/>
    <property type="match status" value="1"/>
</dbReference>
<dbReference type="PANTHER" id="PTHR47267">
    <property type="match status" value="1"/>
</dbReference>
<dbReference type="InterPro" id="IPR036412">
    <property type="entry name" value="HAD-like_sf"/>
</dbReference>
<organism evidence="6 7">
    <name type="scientific">Photorhabdus australis subsp. thailandensis</name>
    <dbReference type="NCBI Taxonomy" id="2805096"/>
    <lineage>
        <taxon>Bacteria</taxon>
        <taxon>Pseudomonadati</taxon>
        <taxon>Pseudomonadota</taxon>
        <taxon>Gammaproteobacteria</taxon>
        <taxon>Enterobacterales</taxon>
        <taxon>Morganellaceae</taxon>
        <taxon>Photorhabdus</taxon>
    </lineage>
</organism>
<dbReference type="SFLD" id="SFLDG01140">
    <property type="entry name" value="C2.B:_Phosphomannomutase_and_P"/>
    <property type="match status" value="1"/>
</dbReference>
<dbReference type="STRING" id="286156.Ppb6_02875"/>
<dbReference type="InterPro" id="IPR000150">
    <property type="entry name" value="Cof"/>
</dbReference>
<dbReference type="Proteomes" id="UP000093476">
    <property type="component" value="Unassembled WGS sequence"/>
</dbReference>
<comment type="caution">
    <text evidence="6">The sequence shown here is derived from an EMBL/GenBank/DDBJ whole genome shotgun (WGS) entry which is preliminary data.</text>
</comment>
<dbReference type="CDD" id="cd07516">
    <property type="entry name" value="HAD_Pase"/>
    <property type="match status" value="1"/>
</dbReference>
<keyword evidence="7" id="KW-1185">Reference proteome</keyword>
<name>A0A1C0U1G0_9GAMM</name>
<evidence type="ECO:0000313" key="6">
    <source>
        <dbReference type="EMBL" id="OCQ51762.1"/>
    </source>
</evidence>
<dbReference type="PANTHER" id="PTHR47267:SF4">
    <property type="entry name" value="PYRIDOXAL PHOSPHATE PHOSPHATASE YIGL"/>
    <property type="match status" value="1"/>
</dbReference>
<keyword evidence="3 6" id="KW-0378">Hydrolase</keyword>
<evidence type="ECO:0000256" key="2">
    <source>
        <dbReference type="ARBA" id="ARBA00022723"/>
    </source>
</evidence>
<gene>
    <name evidence="6" type="primary">yigL_1</name>
    <name evidence="6" type="ORF">Ppb6_02875</name>
</gene>
<evidence type="ECO:0000256" key="1">
    <source>
        <dbReference type="ARBA" id="ARBA00001946"/>
    </source>
</evidence>